<feature type="chain" id="PRO_5046368226" evidence="1">
    <location>
        <begin position="44"/>
        <end position="240"/>
    </location>
</feature>
<sequence length="240" mass="24184">MPTRFVTHWPGRIRSAGAAWCCLPGAVPMLVSVAALTALPAAAVEEGSPAGAGGQSGTVAMASLLGRVAAQAPAAREANQAALNDGAGTTSPAAPVADAQGHVHDELSRVTVSKWLGRGRASLGLGLGAVGYRALPGSAAPAAGLLNPAPAVTVGVRLDVAPRTTMYADASGTAVWNTANDPNAQGALYNTRVGMEFKSAGAARGLGFDRGAIGMQLDSGYRLQMKPRRGGLAVYLRGQF</sequence>
<keyword evidence="1" id="KW-0732">Signal</keyword>
<reference evidence="2" key="1">
    <citation type="submission" date="2022-05" db="EMBL/GenBank/DDBJ databases">
        <title>An RpoN-dependent PEP-CTERM gene is involved in floc formation of an Aquincola tertiaricarbonis strain.</title>
        <authorList>
            <person name="Qiu D."/>
            <person name="Xia M."/>
        </authorList>
    </citation>
    <scope>NUCLEOTIDE SEQUENCE</scope>
    <source>
        <strain evidence="2">RN12</strain>
    </source>
</reference>
<evidence type="ECO:0000313" key="2">
    <source>
        <dbReference type="EMBL" id="URI10520.1"/>
    </source>
</evidence>
<accession>A0ABY4SGR7</accession>
<dbReference type="Proteomes" id="UP001056201">
    <property type="component" value="Chromosome 2"/>
</dbReference>
<dbReference type="EMBL" id="CP097636">
    <property type="protein sequence ID" value="URI10520.1"/>
    <property type="molecule type" value="Genomic_DNA"/>
</dbReference>
<feature type="signal peptide" evidence="1">
    <location>
        <begin position="1"/>
        <end position="43"/>
    </location>
</feature>
<dbReference type="RefSeq" id="WP_250198727.1">
    <property type="nucleotide sequence ID" value="NZ_CP097636.1"/>
</dbReference>
<name>A0ABY4SGR7_AQUTE</name>
<proteinExistence type="predicted"/>
<organism evidence="2 3">
    <name type="scientific">Aquincola tertiaricarbonis</name>
    <dbReference type="NCBI Taxonomy" id="391953"/>
    <lineage>
        <taxon>Bacteria</taxon>
        <taxon>Pseudomonadati</taxon>
        <taxon>Pseudomonadota</taxon>
        <taxon>Betaproteobacteria</taxon>
        <taxon>Burkholderiales</taxon>
        <taxon>Sphaerotilaceae</taxon>
        <taxon>Aquincola</taxon>
    </lineage>
</organism>
<gene>
    <name evidence="2" type="ORF">MW290_16070</name>
</gene>
<protein>
    <submittedName>
        <fullName evidence="2">Uncharacterized protein</fullName>
    </submittedName>
</protein>
<evidence type="ECO:0000256" key="1">
    <source>
        <dbReference type="SAM" id="SignalP"/>
    </source>
</evidence>
<keyword evidence="3" id="KW-1185">Reference proteome</keyword>
<evidence type="ECO:0000313" key="3">
    <source>
        <dbReference type="Proteomes" id="UP001056201"/>
    </source>
</evidence>